<accession>A0A928YV26</accession>
<comment type="caution">
    <text evidence="2">The sequence shown here is derived from an EMBL/GenBank/DDBJ whole genome shotgun (WGS) entry which is preliminary data.</text>
</comment>
<dbReference type="Gene3D" id="2.40.10.220">
    <property type="entry name" value="predicted glycosyltransferase like domains"/>
    <property type="match status" value="1"/>
</dbReference>
<dbReference type="Pfam" id="PF07238">
    <property type="entry name" value="PilZ"/>
    <property type="match status" value="1"/>
</dbReference>
<organism evidence="2 3">
    <name type="scientific">Cellvibrio polysaccharolyticus</name>
    <dbReference type="NCBI Taxonomy" id="2082724"/>
    <lineage>
        <taxon>Bacteria</taxon>
        <taxon>Pseudomonadati</taxon>
        <taxon>Pseudomonadota</taxon>
        <taxon>Gammaproteobacteria</taxon>
        <taxon>Cellvibrionales</taxon>
        <taxon>Cellvibrionaceae</taxon>
        <taxon>Cellvibrio</taxon>
    </lineage>
</organism>
<dbReference type="AlphaFoldDB" id="A0A928YV26"/>
<name>A0A928YV26_9GAMM</name>
<dbReference type="Proteomes" id="UP000652567">
    <property type="component" value="Unassembled WGS sequence"/>
</dbReference>
<dbReference type="SUPFAM" id="SSF141371">
    <property type="entry name" value="PilZ domain-like"/>
    <property type="match status" value="1"/>
</dbReference>
<protein>
    <submittedName>
        <fullName evidence="2">PilZ domain-containing protein</fullName>
    </submittedName>
</protein>
<evidence type="ECO:0000313" key="2">
    <source>
        <dbReference type="EMBL" id="MBE8718110.1"/>
    </source>
</evidence>
<proteinExistence type="predicted"/>
<dbReference type="GO" id="GO:0035438">
    <property type="term" value="F:cyclic-di-GMP binding"/>
    <property type="evidence" value="ECO:0007669"/>
    <property type="project" value="InterPro"/>
</dbReference>
<sequence>MSREDQSYSEKRNFIRMNIPAGTEVTLKLDEKTLKGECINLSGSGLLVATREKLPEDVTLLAEVSSHYGHAPTLSARARVVRSETTNQQTWESGLEILEIID</sequence>
<dbReference type="EMBL" id="PRDL01000001">
    <property type="protein sequence ID" value="MBE8718110.1"/>
    <property type="molecule type" value="Genomic_DNA"/>
</dbReference>
<reference evidence="2" key="1">
    <citation type="submission" date="2018-07" db="EMBL/GenBank/DDBJ databases">
        <title>Genome assembly of strain Ka43.</title>
        <authorList>
            <person name="Kukolya J."/>
            <person name="Nagy I."/>
            <person name="Horvath B."/>
            <person name="Toth A."/>
        </authorList>
    </citation>
    <scope>NUCLEOTIDE SEQUENCE</scope>
    <source>
        <strain evidence="2">KB43</strain>
    </source>
</reference>
<gene>
    <name evidence="2" type="ORF">C4F51_13025</name>
</gene>
<evidence type="ECO:0000313" key="3">
    <source>
        <dbReference type="Proteomes" id="UP000652567"/>
    </source>
</evidence>
<dbReference type="InterPro" id="IPR009875">
    <property type="entry name" value="PilZ_domain"/>
</dbReference>
<feature type="domain" description="PilZ" evidence="1">
    <location>
        <begin position="10"/>
        <end position="100"/>
    </location>
</feature>
<keyword evidence="3" id="KW-1185">Reference proteome</keyword>
<evidence type="ECO:0000259" key="1">
    <source>
        <dbReference type="Pfam" id="PF07238"/>
    </source>
</evidence>